<gene>
    <name evidence="2" type="ORF">HF872_00120</name>
</gene>
<dbReference type="Proteomes" id="UP000591071">
    <property type="component" value="Unassembled WGS sequence"/>
</dbReference>
<dbReference type="RefSeq" id="WP_170086979.1">
    <property type="nucleotide sequence ID" value="NZ_JABAFG010000001.1"/>
</dbReference>
<protein>
    <submittedName>
        <fullName evidence="2">Uncharacterized protein</fullName>
    </submittedName>
</protein>
<sequence length="129" mass="14073">MHKKAGPPSKGEGRCIHSLAGIRRTKPLADLFESPVAMETAGKEAKKEDNPEQKKKQNGREKERLSRPVPLPQVLGVLEEGGQRLILLSNGLRSQACAAGESFDSWQIAYISHGVAGLSKEGVIHEVYF</sequence>
<feature type="region of interest" description="Disordered" evidence="1">
    <location>
        <begin position="30"/>
        <end position="68"/>
    </location>
</feature>
<feature type="compositionally biased region" description="Basic and acidic residues" evidence="1">
    <location>
        <begin position="41"/>
        <end position="66"/>
    </location>
</feature>
<dbReference type="EMBL" id="JABAFG010000001">
    <property type="protein sequence ID" value="NME27034.1"/>
    <property type="molecule type" value="Genomic_DNA"/>
</dbReference>
<accession>A0A848BS95</accession>
<comment type="caution">
    <text evidence="2">The sequence shown here is derived from an EMBL/GenBank/DDBJ whole genome shotgun (WGS) entry which is preliminary data.</text>
</comment>
<proteinExistence type="predicted"/>
<evidence type="ECO:0000313" key="3">
    <source>
        <dbReference type="Proteomes" id="UP000591071"/>
    </source>
</evidence>
<organism evidence="2 3">
    <name type="scientific">Megasphaera hexanoica</name>
    <dbReference type="NCBI Taxonomy" id="1675036"/>
    <lineage>
        <taxon>Bacteria</taxon>
        <taxon>Bacillati</taxon>
        <taxon>Bacillota</taxon>
        <taxon>Negativicutes</taxon>
        <taxon>Veillonellales</taxon>
        <taxon>Veillonellaceae</taxon>
        <taxon>Megasphaera</taxon>
    </lineage>
</organism>
<dbReference type="AlphaFoldDB" id="A0A848BS95"/>
<name>A0A848BS95_9FIRM</name>
<evidence type="ECO:0000313" key="2">
    <source>
        <dbReference type="EMBL" id="NME27034.1"/>
    </source>
</evidence>
<reference evidence="2 3" key="1">
    <citation type="submission" date="2020-04" db="EMBL/GenBank/DDBJ databases">
        <authorList>
            <person name="Hitch T.C.A."/>
            <person name="Wylensek D."/>
            <person name="Clavel T."/>
        </authorList>
    </citation>
    <scope>NUCLEOTIDE SEQUENCE [LARGE SCALE GENOMIC DNA]</scope>
    <source>
        <strain evidence="2 3">Oil-RF-744-FAT-WT-6-1</strain>
    </source>
</reference>
<evidence type="ECO:0000256" key="1">
    <source>
        <dbReference type="SAM" id="MobiDB-lite"/>
    </source>
</evidence>